<dbReference type="InterPro" id="IPR023606">
    <property type="entry name" value="CoA-Trfase_III_dom_1_sf"/>
</dbReference>
<reference evidence="2 3" key="1">
    <citation type="submission" date="2019-03" db="EMBL/GenBank/DDBJ databases">
        <title>Sequencing the genomes of 1000 actinobacteria strains.</title>
        <authorList>
            <person name="Klenk H.-P."/>
        </authorList>
    </citation>
    <scope>NUCLEOTIDE SEQUENCE [LARGE SCALE GENOMIC DNA]</scope>
    <source>
        <strain evidence="2 3">DSM 18936</strain>
    </source>
</reference>
<evidence type="ECO:0000313" key="2">
    <source>
        <dbReference type="EMBL" id="TDT14494.1"/>
    </source>
</evidence>
<dbReference type="Pfam" id="PF02515">
    <property type="entry name" value="CoA_transf_3"/>
    <property type="match status" value="1"/>
</dbReference>
<dbReference type="AlphaFoldDB" id="A0A4R7HVI6"/>
<protein>
    <submittedName>
        <fullName evidence="2">Crotonobetainyl-CoA:carnitine CoA-transferase CaiB-like acyl-CoA transferase</fullName>
    </submittedName>
</protein>
<keyword evidence="1 2" id="KW-0808">Transferase</keyword>
<dbReference type="PANTHER" id="PTHR48207">
    <property type="entry name" value="SUCCINATE--HYDROXYMETHYLGLUTARATE COA-TRANSFERASE"/>
    <property type="match status" value="1"/>
</dbReference>
<dbReference type="GO" id="GO:0008410">
    <property type="term" value="F:CoA-transferase activity"/>
    <property type="evidence" value="ECO:0007669"/>
    <property type="project" value="TreeGrafter"/>
</dbReference>
<dbReference type="PANTHER" id="PTHR48207:SF3">
    <property type="entry name" value="SUCCINATE--HYDROXYMETHYLGLUTARATE COA-TRANSFERASE"/>
    <property type="match status" value="1"/>
</dbReference>
<dbReference type="InterPro" id="IPR044855">
    <property type="entry name" value="CoA-Trfase_III_dom3_sf"/>
</dbReference>
<name>A0A4R7HVI6_9ACTN</name>
<sequence length="389" mass="41679">MTTDGTPPAAGQRGPLDGLVVADLSRVLAGPYASMMLADLGATVIKVESAAGDETRTWRPPEHEGTATYYLSINRNKRSVVLDFRDPDDVALVHELFRRSDIVLENYMPGKLAGFGLDYDAARSINPKLVYLSISGFGSGEGASLPGYDLVVQAMSGLMSLTGERDGPAYRAGIAMFDVMTGLHGTVGVLAALHHRERTGEGQHVEVNLMSSALSGLVNHTAAYTAAGVVPMRMGNNHPSVYPYEPLPTADRDIIIAAANDRQFRALCEALGIPDVADDPRFLTNGDRTVNRDALRPLLVAAMTSRSADDLFDALSARGVPCGPINTVGEGIEFAERIGLEPRVTVGEGDEEVDLVRNPIRFSAAAPQYTLPPPTLGQHTDDIKTWLRT</sequence>
<dbReference type="OrthoDB" id="9797653at2"/>
<dbReference type="RefSeq" id="WP_133867037.1">
    <property type="nucleotide sequence ID" value="NZ_SOAU01000001.1"/>
</dbReference>
<keyword evidence="3" id="KW-1185">Reference proteome</keyword>
<proteinExistence type="predicted"/>
<gene>
    <name evidence="2" type="ORF">BDK89_0049</name>
</gene>
<organism evidence="2 3">
    <name type="scientific">Ilumatobacter fluminis</name>
    <dbReference type="NCBI Taxonomy" id="467091"/>
    <lineage>
        <taxon>Bacteria</taxon>
        <taxon>Bacillati</taxon>
        <taxon>Actinomycetota</taxon>
        <taxon>Acidimicrobiia</taxon>
        <taxon>Acidimicrobiales</taxon>
        <taxon>Ilumatobacteraceae</taxon>
        <taxon>Ilumatobacter</taxon>
    </lineage>
</organism>
<dbReference type="Proteomes" id="UP000294558">
    <property type="component" value="Unassembled WGS sequence"/>
</dbReference>
<evidence type="ECO:0000313" key="3">
    <source>
        <dbReference type="Proteomes" id="UP000294558"/>
    </source>
</evidence>
<dbReference type="InterPro" id="IPR003673">
    <property type="entry name" value="CoA-Trfase_fam_III"/>
</dbReference>
<dbReference type="InterPro" id="IPR050483">
    <property type="entry name" value="CoA-transferase_III_domain"/>
</dbReference>
<comment type="caution">
    <text evidence="2">The sequence shown here is derived from an EMBL/GenBank/DDBJ whole genome shotgun (WGS) entry which is preliminary data.</text>
</comment>
<dbReference type="SUPFAM" id="SSF89796">
    <property type="entry name" value="CoA-transferase family III (CaiB/BaiF)"/>
    <property type="match status" value="1"/>
</dbReference>
<dbReference type="Gene3D" id="3.30.1540.10">
    <property type="entry name" value="formyl-coa transferase, domain 3"/>
    <property type="match status" value="1"/>
</dbReference>
<dbReference type="EMBL" id="SOAU01000001">
    <property type="protein sequence ID" value="TDT14494.1"/>
    <property type="molecule type" value="Genomic_DNA"/>
</dbReference>
<evidence type="ECO:0000256" key="1">
    <source>
        <dbReference type="ARBA" id="ARBA00022679"/>
    </source>
</evidence>
<dbReference type="Gene3D" id="3.40.50.10540">
    <property type="entry name" value="Crotonobetainyl-coa:carnitine coa-transferase, domain 1"/>
    <property type="match status" value="1"/>
</dbReference>
<accession>A0A4R7HVI6</accession>